<keyword evidence="4" id="KW-1185">Reference proteome</keyword>
<feature type="domain" description="ParB-like N-terminal" evidence="2">
    <location>
        <begin position="22"/>
        <end position="106"/>
    </location>
</feature>
<name>A0A8J3ZHG3_9ACTN</name>
<proteinExistence type="predicted"/>
<comment type="caution">
    <text evidence="3">The sequence shown here is derived from an EMBL/GenBank/DDBJ whole genome shotgun (WGS) entry which is preliminary data.</text>
</comment>
<reference evidence="3" key="1">
    <citation type="submission" date="2021-01" db="EMBL/GenBank/DDBJ databases">
        <title>Whole genome shotgun sequence of Virgisporangium aurantiacum NBRC 16421.</title>
        <authorList>
            <person name="Komaki H."/>
            <person name="Tamura T."/>
        </authorList>
    </citation>
    <scope>NUCLEOTIDE SEQUENCE</scope>
    <source>
        <strain evidence="3">NBRC 16421</strain>
    </source>
</reference>
<organism evidence="3 4">
    <name type="scientific">Virgisporangium aurantiacum</name>
    <dbReference type="NCBI Taxonomy" id="175570"/>
    <lineage>
        <taxon>Bacteria</taxon>
        <taxon>Bacillati</taxon>
        <taxon>Actinomycetota</taxon>
        <taxon>Actinomycetes</taxon>
        <taxon>Micromonosporales</taxon>
        <taxon>Micromonosporaceae</taxon>
        <taxon>Virgisporangium</taxon>
    </lineage>
</organism>
<sequence>MRRNRGSAVESSSDLSDTCAVEDVPVAALRDGISPRFTGEQLDHVRALAEAETELPPILVHRPTMLVIDGMHRLRAAQLLGAATIRVRFFDGTDDAAFVLAVKANIAHGLPLSRAEREAAAARILRNHPEWSNRAVAVVTGLAASTVGALRRRQADPGRDQNFRRGRDGRVRPLSTAEGRRTAGEIIARHPDASLREVARAAGISTGTVRDVRARLGRGEDPVPMAQPRVRIPAADGNNGGHDRVDGRRTTFRRRRDPTREPAEILRSLRTDPSLRMTAQGRSLLRWLDARLMGQDRWEPVLDGLPAHCAYPVAELARSCAREWLRFADRLEALTDTAAD</sequence>
<dbReference type="AlphaFoldDB" id="A0A8J3ZHG3"/>
<dbReference type="Proteomes" id="UP000612585">
    <property type="component" value="Unassembled WGS sequence"/>
</dbReference>
<evidence type="ECO:0000256" key="1">
    <source>
        <dbReference type="SAM" id="MobiDB-lite"/>
    </source>
</evidence>
<dbReference type="Gene3D" id="3.90.1530.10">
    <property type="entry name" value="Conserved hypothetical protein from pyrococcus furiosus pfu- 392566-001, ParB domain"/>
    <property type="match status" value="1"/>
</dbReference>
<feature type="compositionally biased region" description="Basic and acidic residues" evidence="1">
    <location>
        <begin position="153"/>
        <end position="171"/>
    </location>
</feature>
<evidence type="ECO:0000313" key="3">
    <source>
        <dbReference type="EMBL" id="GIJ63974.1"/>
    </source>
</evidence>
<dbReference type="InterPro" id="IPR003115">
    <property type="entry name" value="ParB_N"/>
</dbReference>
<dbReference type="Pfam" id="PF02195">
    <property type="entry name" value="ParB_N"/>
    <property type="match status" value="1"/>
</dbReference>
<evidence type="ECO:0000259" key="2">
    <source>
        <dbReference type="SMART" id="SM00470"/>
    </source>
</evidence>
<feature type="region of interest" description="Disordered" evidence="1">
    <location>
        <begin position="231"/>
        <end position="260"/>
    </location>
</feature>
<dbReference type="EMBL" id="BOPG01000105">
    <property type="protein sequence ID" value="GIJ63974.1"/>
    <property type="molecule type" value="Genomic_DNA"/>
</dbReference>
<evidence type="ECO:0000313" key="4">
    <source>
        <dbReference type="Proteomes" id="UP000612585"/>
    </source>
</evidence>
<accession>A0A8J3ZHG3</accession>
<dbReference type="SMART" id="SM00470">
    <property type="entry name" value="ParB"/>
    <property type="match status" value="1"/>
</dbReference>
<dbReference type="InterPro" id="IPR036086">
    <property type="entry name" value="ParB/Sulfiredoxin_sf"/>
</dbReference>
<feature type="region of interest" description="Disordered" evidence="1">
    <location>
        <begin position="150"/>
        <end position="181"/>
    </location>
</feature>
<protein>
    <recommendedName>
        <fullName evidence="2">ParB-like N-terminal domain-containing protein</fullName>
    </recommendedName>
</protein>
<gene>
    <name evidence="3" type="ORF">Vau01_114900</name>
</gene>
<dbReference type="SUPFAM" id="SSF110849">
    <property type="entry name" value="ParB/Sulfiredoxin"/>
    <property type="match status" value="1"/>
</dbReference>